<comment type="caution">
    <text evidence="7">The sequence shown here is derived from an EMBL/GenBank/DDBJ whole genome shotgun (WGS) entry which is preliminary data.</text>
</comment>
<keyword evidence="2 4" id="KW-0863">Zinc-finger</keyword>
<dbReference type="PROSITE" id="PS50865">
    <property type="entry name" value="ZF_MYND_2"/>
    <property type="match status" value="1"/>
</dbReference>
<keyword evidence="3" id="KW-0862">Zinc</keyword>
<dbReference type="Pfam" id="PF01753">
    <property type="entry name" value="zf-MYND"/>
    <property type="match status" value="1"/>
</dbReference>
<evidence type="ECO:0000256" key="1">
    <source>
        <dbReference type="ARBA" id="ARBA00022723"/>
    </source>
</evidence>
<gene>
    <name evidence="7" type="ORF">B0H15DRAFT_860984</name>
</gene>
<accession>A0AAD6TUQ3</accession>
<evidence type="ECO:0000256" key="3">
    <source>
        <dbReference type="ARBA" id="ARBA00022833"/>
    </source>
</evidence>
<evidence type="ECO:0000259" key="6">
    <source>
        <dbReference type="PROSITE" id="PS50865"/>
    </source>
</evidence>
<dbReference type="SUPFAM" id="SSF144232">
    <property type="entry name" value="HIT/MYND zinc finger-like"/>
    <property type="match status" value="1"/>
</dbReference>
<feature type="domain" description="MYND-type" evidence="6">
    <location>
        <begin position="352"/>
        <end position="398"/>
    </location>
</feature>
<dbReference type="AlphaFoldDB" id="A0AAD6TUQ3"/>
<evidence type="ECO:0000256" key="4">
    <source>
        <dbReference type="PROSITE-ProRule" id="PRU00134"/>
    </source>
</evidence>
<proteinExistence type="predicted"/>
<evidence type="ECO:0000256" key="5">
    <source>
        <dbReference type="SAM" id="MobiDB-lite"/>
    </source>
</evidence>
<evidence type="ECO:0000256" key="2">
    <source>
        <dbReference type="ARBA" id="ARBA00022771"/>
    </source>
</evidence>
<protein>
    <recommendedName>
        <fullName evidence="6">MYND-type domain-containing protein</fullName>
    </recommendedName>
</protein>
<dbReference type="EMBL" id="JARJCN010000069">
    <property type="protein sequence ID" value="KAJ7078027.1"/>
    <property type="molecule type" value="Genomic_DNA"/>
</dbReference>
<dbReference type="Proteomes" id="UP001222325">
    <property type="component" value="Unassembled WGS sequence"/>
</dbReference>
<dbReference type="InterPro" id="IPR002893">
    <property type="entry name" value="Znf_MYND"/>
</dbReference>
<feature type="compositionally biased region" description="Basic and acidic residues" evidence="5">
    <location>
        <begin position="456"/>
        <end position="466"/>
    </location>
</feature>
<name>A0AAD6TUQ3_9AGAR</name>
<keyword evidence="8" id="KW-1185">Reference proteome</keyword>
<feature type="region of interest" description="Disordered" evidence="5">
    <location>
        <begin position="456"/>
        <end position="478"/>
    </location>
</feature>
<dbReference type="GO" id="GO:0008270">
    <property type="term" value="F:zinc ion binding"/>
    <property type="evidence" value="ECO:0007669"/>
    <property type="project" value="UniProtKB-KW"/>
</dbReference>
<organism evidence="7 8">
    <name type="scientific">Mycena belliarum</name>
    <dbReference type="NCBI Taxonomy" id="1033014"/>
    <lineage>
        <taxon>Eukaryota</taxon>
        <taxon>Fungi</taxon>
        <taxon>Dikarya</taxon>
        <taxon>Basidiomycota</taxon>
        <taxon>Agaricomycotina</taxon>
        <taxon>Agaricomycetes</taxon>
        <taxon>Agaricomycetidae</taxon>
        <taxon>Agaricales</taxon>
        <taxon>Marasmiineae</taxon>
        <taxon>Mycenaceae</taxon>
        <taxon>Mycena</taxon>
    </lineage>
</organism>
<sequence>MVPRRILLETGLECFRESLNDLHAPATCATHLIGCVTTIFNFPPSTPRSNAEMDVMVKAVEKHYEFLNLAVSFVAVPRTSRQLLKLTTDLAKCDCPMSHPGSTQLHDLGQHWVNDMACKDVTTLLYFLLFVPSAILKGVNKTRVAKGSNKHWPRSISDIVPFGFDALVEALSQWTVVLANPIPLLFLGDALHVCGRPLFTAVTTSPTFMDRLISLLRITCANMRRPQKSEQLPVSYFYIIAVFLFHVMAQRTSQNSIMIWVRGRELELYPILSEAVTITKDPKLWPRTVQRDATGIAMIVNIFHAFAFHFSKDVPRPPGLHPELAPARESPEIEPVIRLYDLLSTRRDECYAPGCMRSLQEVGHAFQKCGACRKVTYCSKACQGADWKNTEYPHKLICRQLQSFIAASGSATGHPKDNFFEDFDQAEAEAVTAPLLAWVKARDAQKELQDLEKSMRGLAKTEKDEGAVEMIPDLRSNS</sequence>
<evidence type="ECO:0000313" key="7">
    <source>
        <dbReference type="EMBL" id="KAJ7078027.1"/>
    </source>
</evidence>
<evidence type="ECO:0000313" key="8">
    <source>
        <dbReference type="Proteomes" id="UP001222325"/>
    </source>
</evidence>
<reference evidence="7" key="1">
    <citation type="submission" date="2023-03" db="EMBL/GenBank/DDBJ databases">
        <title>Massive genome expansion in bonnet fungi (Mycena s.s.) driven by repeated elements and novel gene families across ecological guilds.</title>
        <authorList>
            <consortium name="Lawrence Berkeley National Laboratory"/>
            <person name="Harder C.B."/>
            <person name="Miyauchi S."/>
            <person name="Viragh M."/>
            <person name="Kuo A."/>
            <person name="Thoen E."/>
            <person name="Andreopoulos B."/>
            <person name="Lu D."/>
            <person name="Skrede I."/>
            <person name="Drula E."/>
            <person name="Henrissat B."/>
            <person name="Morin E."/>
            <person name="Kohler A."/>
            <person name="Barry K."/>
            <person name="LaButti K."/>
            <person name="Morin E."/>
            <person name="Salamov A."/>
            <person name="Lipzen A."/>
            <person name="Mereny Z."/>
            <person name="Hegedus B."/>
            <person name="Baldrian P."/>
            <person name="Stursova M."/>
            <person name="Weitz H."/>
            <person name="Taylor A."/>
            <person name="Grigoriev I.V."/>
            <person name="Nagy L.G."/>
            <person name="Martin F."/>
            <person name="Kauserud H."/>
        </authorList>
    </citation>
    <scope>NUCLEOTIDE SEQUENCE</scope>
    <source>
        <strain evidence="7">CBHHK173m</strain>
    </source>
</reference>
<keyword evidence="1" id="KW-0479">Metal-binding</keyword>
<dbReference type="Gene3D" id="6.10.140.2220">
    <property type="match status" value="1"/>
</dbReference>